<comment type="subcellular location">
    <subcellularLocation>
        <location evidence="1">Membrane</location>
        <topology evidence="1">Multi-pass membrane protein</topology>
    </subcellularLocation>
</comment>
<evidence type="ECO:0008006" key="8">
    <source>
        <dbReference type="Google" id="ProtNLM"/>
    </source>
</evidence>
<evidence type="ECO:0000256" key="5">
    <source>
        <dbReference type="SAM" id="Phobius"/>
    </source>
</evidence>
<name>A0ABR4ADG0_9LECA</name>
<proteinExistence type="predicted"/>
<dbReference type="EMBL" id="JBEFKJ010000010">
    <property type="protein sequence ID" value="KAL2043798.1"/>
    <property type="molecule type" value="Genomic_DNA"/>
</dbReference>
<organism evidence="6 7">
    <name type="scientific">Stereocaulon virgatum</name>
    <dbReference type="NCBI Taxonomy" id="373712"/>
    <lineage>
        <taxon>Eukaryota</taxon>
        <taxon>Fungi</taxon>
        <taxon>Dikarya</taxon>
        <taxon>Ascomycota</taxon>
        <taxon>Pezizomycotina</taxon>
        <taxon>Lecanoromycetes</taxon>
        <taxon>OSLEUM clade</taxon>
        <taxon>Lecanoromycetidae</taxon>
        <taxon>Lecanorales</taxon>
        <taxon>Lecanorineae</taxon>
        <taxon>Stereocaulaceae</taxon>
        <taxon>Stereocaulon</taxon>
    </lineage>
</organism>
<evidence type="ECO:0000256" key="1">
    <source>
        <dbReference type="ARBA" id="ARBA00004141"/>
    </source>
</evidence>
<feature type="transmembrane region" description="Helical" evidence="5">
    <location>
        <begin position="44"/>
        <end position="63"/>
    </location>
</feature>
<accession>A0ABR4ADG0</accession>
<feature type="transmembrane region" description="Helical" evidence="5">
    <location>
        <begin position="100"/>
        <end position="120"/>
    </location>
</feature>
<evidence type="ECO:0000256" key="4">
    <source>
        <dbReference type="ARBA" id="ARBA00023136"/>
    </source>
</evidence>
<keyword evidence="7" id="KW-1185">Reference proteome</keyword>
<dbReference type="Pfam" id="PF04193">
    <property type="entry name" value="PQ-loop"/>
    <property type="match status" value="1"/>
</dbReference>
<dbReference type="PANTHER" id="PTHR16201:SF37">
    <property type="entry name" value="PQ-LOOP REPEAT-CONTAINING PROTEIN"/>
    <property type="match status" value="1"/>
</dbReference>
<feature type="transmembrane region" description="Helical" evidence="5">
    <location>
        <begin position="163"/>
        <end position="186"/>
    </location>
</feature>
<sequence>MAPQTSIPPAANVLGTIGTVFWCIQLVPQIWFNWKQKKTDGLPALMMFLYAISAVPFGVYAIIQNFNIPIQIQPQIFCLLSLVCWVQILHYNGKWSTRKAYFITSIIGVAFGVIELVLILTLRPLYLRGIEWPLTFVGIVAAILLAAGLLPPYAELWKRGGRVVGIHFGFLTVDWLGAFFSLMGVVAQNTFDPLGGSMFIICIVIEGGIFVSHAIWLFRTRKLRAVAKAAGCAFDDLPESESYHVDVPRKGSIAASRDVEHVEIERRGSLALMRERDIEVGYRLSIAKNTIIEETESTKSGKSDIKITEEEVRPRLDGQDNQADGYGTIVKKASPAMTRPTFERKNTDKSIASMFKDPVW</sequence>
<dbReference type="SMART" id="SM00679">
    <property type="entry name" value="CTNS"/>
    <property type="match status" value="2"/>
</dbReference>
<feature type="transmembrane region" description="Helical" evidence="5">
    <location>
        <begin position="198"/>
        <end position="218"/>
    </location>
</feature>
<evidence type="ECO:0000256" key="3">
    <source>
        <dbReference type="ARBA" id="ARBA00022989"/>
    </source>
</evidence>
<feature type="transmembrane region" description="Helical" evidence="5">
    <location>
        <begin position="69"/>
        <end position="88"/>
    </location>
</feature>
<evidence type="ECO:0000313" key="6">
    <source>
        <dbReference type="EMBL" id="KAL2043798.1"/>
    </source>
</evidence>
<gene>
    <name evidence="6" type="ORF">N7G274_003318</name>
</gene>
<dbReference type="InterPro" id="IPR051415">
    <property type="entry name" value="LAAT-1"/>
</dbReference>
<evidence type="ECO:0000313" key="7">
    <source>
        <dbReference type="Proteomes" id="UP001590950"/>
    </source>
</evidence>
<feature type="transmembrane region" description="Helical" evidence="5">
    <location>
        <begin position="12"/>
        <end position="32"/>
    </location>
</feature>
<keyword evidence="2 5" id="KW-0812">Transmembrane</keyword>
<comment type="caution">
    <text evidence="6">The sequence shown here is derived from an EMBL/GenBank/DDBJ whole genome shotgun (WGS) entry which is preliminary data.</text>
</comment>
<feature type="transmembrane region" description="Helical" evidence="5">
    <location>
        <begin position="132"/>
        <end position="151"/>
    </location>
</feature>
<reference evidence="6 7" key="1">
    <citation type="submission" date="2024-09" db="EMBL/GenBank/DDBJ databases">
        <title>Rethinking Asexuality: The Enigmatic Case of Functional Sexual Genes in Lepraria (Stereocaulaceae).</title>
        <authorList>
            <person name="Doellman M."/>
            <person name="Sun Y."/>
            <person name="Barcenas-Pena A."/>
            <person name="Lumbsch H.T."/>
            <person name="Grewe F."/>
        </authorList>
    </citation>
    <scope>NUCLEOTIDE SEQUENCE [LARGE SCALE GENOMIC DNA]</scope>
    <source>
        <strain evidence="6 7">Mercado 3170</strain>
    </source>
</reference>
<dbReference type="PANTHER" id="PTHR16201">
    <property type="entry name" value="SEVEN TRANSMEMBRANE PROTEIN 1-RELATED"/>
    <property type="match status" value="1"/>
</dbReference>
<dbReference type="Proteomes" id="UP001590950">
    <property type="component" value="Unassembled WGS sequence"/>
</dbReference>
<keyword evidence="4 5" id="KW-0472">Membrane</keyword>
<protein>
    <recommendedName>
        <fullName evidence="8">PQ loop repeat protein</fullName>
    </recommendedName>
</protein>
<dbReference type="InterPro" id="IPR006603">
    <property type="entry name" value="PQ-loop_rpt"/>
</dbReference>
<dbReference type="Gene3D" id="1.20.1280.290">
    <property type="match status" value="1"/>
</dbReference>
<evidence type="ECO:0000256" key="2">
    <source>
        <dbReference type="ARBA" id="ARBA00022692"/>
    </source>
</evidence>
<keyword evidence="3 5" id="KW-1133">Transmembrane helix</keyword>